<evidence type="ECO:0000256" key="2">
    <source>
        <dbReference type="ARBA" id="ARBA00022679"/>
    </source>
</evidence>
<keyword evidence="6" id="KW-1185">Reference proteome</keyword>
<organism evidence="5 6">
    <name type="scientific">Fictibacillus terranigra</name>
    <dbReference type="NCBI Taxonomy" id="3058424"/>
    <lineage>
        <taxon>Bacteria</taxon>
        <taxon>Bacillati</taxon>
        <taxon>Bacillota</taxon>
        <taxon>Bacilli</taxon>
        <taxon>Bacillales</taxon>
        <taxon>Fictibacillaceae</taxon>
        <taxon>Fictibacillus</taxon>
    </lineage>
</organism>
<keyword evidence="3 4" id="KW-0949">S-adenosyl-L-methionine</keyword>
<dbReference type="Pfam" id="PF01596">
    <property type="entry name" value="Methyltransf_3"/>
    <property type="match status" value="1"/>
</dbReference>
<dbReference type="GO" id="GO:0008168">
    <property type="term" value="F:methyltransferase activity"/>
    <property type="evidence" value="ECO:0007669"/>
    <property type="project" value="UniProtKB-KW"/>
</dbReference>
<evidence type="ECO:0000256" key="4">
    <source>
        <dbReference type="HAMAP-Rule" id="MF_02217"/>
    </source>
</evidence>
<comment type="catalytic activity">
    <reaction evidence="4">
        <text>5-hydroxyuridine(34) in tRNA + S-adenosyl-L-methionine = 5-methoxyuridine(34) in tRNA + S-adenosyl-L-homocysteine + H(+)</text>
        <dbReference type="Rhea" id="RHEA:60524"/>
        <dbReference type="Rhea" id="RHEA-COMP:13381"/>
        <dbReference type="Rhea" id="RHEA-COMP:15591"/>
        <dbReference type="ChEBI" id="CHEBI:15378"/>
        <dbReference type="ChEBI" id="CHEBI:57856"/>
        <dbReference type="ChEBI" id="CHEBI:59789"/>
        <dbReference type="ChEBI" id="CHEBI:136877"/>
        <dbReference type="ChEBI" id="CHEBI:143860"/>
    </reaction>
</comment>
<keyword evidence="4" id="KW-0819">tRNA processing</keyword>
<feature type="binding site" evidence="4">
    <location>
        <position position="131"/>
    </location>
    <ligand>
        <name>Mg(2+)</name>
        <dbReference type="ChEBI" id="CHEBI:18420"/>
    </ligand>
</feature>
<name>A0ABT8E4E9_9BACL</name>
<feature type="binding site" evidence="4">
    <location>
        <position position="131"/>
    </location>
    <ligand>
        <name>S-adenosyl-L-methionine</name>
        <dbReference type="ChEBI" id="CHEBI:59789"/>
    </ligand>
</feature>
<keyword evidence="2 4" id="KW-0808">Transferase</keyword>
<reference evidence="5" key="1">
    <citation type="submission" date="2023-06" db="EMBL/GenBank/DDBJ databases">
        <title>Draft Genome Sequences of Representative Paenibacillus Polymyxa, Bacillus cereus, Fictibacillus sp., and Brevibacillus agri Strains Isolated from Amazonian Dark Earth.</title>
        <authorList>
            <person name="Pellegrinetti T.A."/>
            <person name="Cunha I.C.M."/>
            <person name="Chaves M.G."/>
            <person name="Freitas A.S."/>
            <person name="Silva A.V.R."/>
            <person name="Tsai S.M."/>
            <person name="Mendes L.W."/>
        </authorList>
    </citation>
    <scope>NUCLEOTIDE SEQUENCE</scope>
    <source>
        <strain evidence="5">CENA-BCM004</strain>
    </source>
</reference>
<evidence type="ECO:0000313" key="6">
    <source>
        <dbReference type="Proteomes" id="UP001168694"/>
    </source>
</evidence>
<accession>A0ABT8E4E9</accession>
<keyword evidence="4" id="KW-0460">Magnesium</keyword>
<keyword evidence="1 4" id="KW-0489">Methyltransferase</keyword>
<dbReference type="InterPro" id="IPR043675">
    <property type="entry name" value="TrmR_methyltr"/>
</dbReference>
<dbReference type="GO" id="GO:0032259">
    <property type="term" value="P:methylation"/>
    <property type="evidence" value="ECO:0007669"/>
    <property type="project" value="UniProtKB-KW"/>
</dbReference>
<dbReference type="InterPro" id="IPR050362">
    <property type="entry name" value="Cation-dep_OMT"/>
</dbReference>
<feature type="binding site" evidence="4">
    <location>
        <begin position="111"/>
        <end position="112"/>
    </location>
    <ligand>
        <name>S-adenosyl-L-methionine</name>
        <dbReference type="ChEBI" id="CHEBI:59789"/>
    </ligand>
</feature>
<dbReference type="Proteomes" id="UP001168694">
    <property type="component" value="Unassembled WGS sequence"/>
</dbReference>
<keyword evidence="4" id="KW-0479">Metal-binding</keyword>
<feature type="binding site" evidence="4">
    <location>
        <position position="157"/>
    </location>
    <ligand>
        <name>Mg(2+)</name>
        <dbReference type="ChEBI" id="CHEBI:18420"/>
    </ligand>
</feature>
<dbReference type="PANTHER" id="PTHR10509:SF14">
    <property type="entry name" value="CAFFEOYL-COA O-METHYLTRANSFERASE 3-RELATED"/>
    <property type="match status" value="1"/>
</dbReference>
<comment type="caution">
    <text evidence="5">The sequence shown here is derived from an EMBL/GenBank/DDBJ whole genome shotgun (WGS) entry which is preliminary data.</text>
</comment>
<dbReference type="InterPro" id="IPR002935">
    <property type="entry name" value="SAM_O-MeTrfase"/>
</dbReference>
<gene>
    <name evidence="4" type="primary">trmR</name>
    <name evidence="5" type="ORF">QYF49_07040</name>
</gene>
<dbReference type="InterPro" id="IPR029063">
    <property type="entry name" value="SAM-dependent_MTases_sf"/>
</dbReference>
<dbReference type="SUPFAM" id="SSF53335">
    <property type="entry name" value="S-adenosyl-L-methionine-dependent methyltransferases"/>
    <property type="match status" value="1"/>
</dbReference>
<dbReference type="EC" id="2.1.1.-" evidence="4"/>
<proteinExistence type="inferred from homology"/>
<comment type="function">
    <text evidence="4">Catalyzes the methylation of 5-hydroxyuridine (ho5U) to form 5-methoxyuridine (mo5U) at position 34 in tRNAs.</text>
</comment>
<comment type="similarity">
    <text evidence="4">Belongs to the class I-like SAM-binding methyltransferase superfamily. Cation-dependent O-methyltransferase family.</text>
</comment>
<protein>
    <recommendedName>
        <fullName evidence="4">tRNA 5-hydroxyuridine methyltransferase</fullName>
        <ecNumber evidence="4">2.1.1.-</ecNumber>
    </recommendedName>
    <alternativeName>
        <fullName evidence="4">ho5U methyltransferase</fullName>
    </alternativeName>
</protein>
<feature type="binding site" evidence="4">
    <location>
        <position position="66"/>
    </location>
    <ligand>
        <name>S-adenosyl-L-methionine</name>
        <dbReference type="ChEBI" id="CHEBI:59789"/>
    </ligand>
</feature>
<feature type="binding site" evidence="4">
    <location>
        <position position="158"/>
    </location>
    <ligand>
        <name>Mg(2+)</name>
        <dbReference type="ChEBI" id="CHEBI:18420"/>
    </ligand>
</feature>
<dbReference type="PROSITE" id="PS51682">
    <property type="entry name" value="SAM_OMT_I"/>
    <property type="match status" value="1"/>
</dbReference>
<dbReference type="PANTHER" id="PTHR10509">
    <property type="entry name" value="O-METHYLTRANSFERASE-RELATED"/>
    <property type="match status" value="1"/>
</dbReference>
<sequence length="218" mass="24647">MITKVMQEYIEALIPDRDPRIVEIEEFAKEHGVPIMELVGIEALLQQLRIIQPQRILEVGTAIGYSAIRMAEAVPNASIVTIEKDTERFEQAVANIKKFELSERITVLLGDANELTAEAEKHAPYDVVFIDAAKGQYQRFFENYGKMLKPKGVMISDNILFKGYVADDSGVGTRRLASLVRKIRSYNEFLMHHQEYTTAILPVGDGIAISVKKDKEHR</sequence>
<evidence type="ECO:0000256" key="3">
    <source>
        <dbReference type="ARBA" id="ARBA00022691"/>
    </source>
</evidence>
<dbReference type="EMBL" id="JAUHLN010000001">
    <property type="protein sequence ID" value="MDN4072786.1"/>
    <property type="molecule type" value="Genomic_DNA"/>
</dbReference>
<evidence type="ECO:0000313" key="5">
    <source>
        <dbReference type="EMBL" id="MDN4072786.1"/>
    </source>
</evidence>
<dbReference type="RefSeq" id="WP_290398872.1">
    <property type="nucleotide sequence ID" value="NZ_JAUHLN010000001.1"/>
</dbReference>
<feature type="binding site" evidence="4">
    <location>
        <position position="36"/>
    </location>
    <ligand>
        <name>S-adenosyl-L-methionine</name>
        <dbReference type="ChEBI" id="CHEBI:59789"/>
    </ligand>
</feature>
<dbReference type="HAMAP" id="MF_02217">
    <property type="entry name" value="TrmR_methyltr"/>
    <property type="match status" value="1"/>
</dbReference>
<dbReference type="Gene3D" id="3.40.50.150">
    <property type="entry name" value="Vaccinia Virus protein VP39"/>
    <property type="match status" value="1"/>
</dbReference>
<comment type="subunit">
    <text evidence="4">Homodimer.</text>
</comment>
<dbReference type="CDD" id="cd02440">
    <property type="entry name" value="AdoMet_MTases"/>
    <property type="match status" value="1"/>
</dbReference>
<evidence type="ECO:0000256" key="1">
    <source>
        <dbReference type="ARBA" id="ARBA00022603"/>
    </source>
</evidence>
<feature type="binding site" evidence="4">
    <location>
        <position position="83"/>
    </location>
    <ligand>
        <name>S-adenosyl-L-methionine</name>
        <dbReference type="ChEBI" id="CHEBI:59789"/>
    </ligand>
</feature>